<dbReference type="Pfam" id="PF05706">
    <property type="entry name" value="CDKN3"/>
    <property type="match status" value="1"/>
</dbReference>
<dbReference type="AlphaFoldDB" id="A0A6P4ZI61"/>
<reference evidence="6" key="1">
    <citation type="submission" date="2025-08" db="UniProtKB">
        <authorList>
            <consortium name="RefSeq"/>
        </authorList>
    </citation>
    <scope>IDENTIFICATION</scope>
    <source>
        <tissue evidence="6">Gonad</tissue>
    </source>
</reference>
<proteinExistence type="predicted"/>
<name>A0A6P4ZI61_BRABE</name>
<dbReference type="GO" id="GO:0004860">
    <property type="term" value="F:protein kinase inhibitor activity"/>
    <property type="evidence" value="ECO:0007669"/>
    <property type="project" value="UniProtKB-KW"/>
</dbReference>
<evidence type="ECO:0000256" key="3">
    <source>
        <dbReference type="ARBA" id="ARBA00022912"/>
    </source>
</evidence>
<dbReference type="Proteomes" id="UP000515135">
    <property type="component" value="Unplaced"/>
</dbReference>
<keyword evidence="6" id="KW-0649">Protein kinase inhibitor</keyword>
<keyword evidence="5" id="KW-1185">Reference proteome</keyword>
<evidence type="ECO:0000256" key="2">
    <source>
        <dbReference type="ARBA" id="ARBA00022801"/>
    </source>
</evidence>
<keyword evidence="2" id="KW-0378">Hydrolase</keyword>
<organism evidence="5 6">
    <name type="scientific">Branchiostoma belcheri</name>
    <name type="common">Amphioxus</name>
    <dbReference type="NCBI Taxonomy" id="7741"/>
    <lineage>
        <taxon>Eukaryota</taxon>
        <taxon>Metazoa</taxon>
        <taxon>Chordata</taxon>
        <taxon>Cephalochordata</taxon>
        <taxon>Leptocardii</taxon>
        <taxon>Amphioxiformes</taxon>
        <taxon>Branchiostomatidae</taxon>
        <taxon>Branchiostoma</taxon>
    </lineage>
</organism>
<dbReference type="GeneID" id="109482561"/>
<dbReference type="InterPro" id="IPR029021">
    <property type="entry name" value="Prot-tyrosine_phosphatase-like"/>
</dbReference>
<dbReference type="RefSeq" id="XP_019640875.1">
    <property type="nucleotide sequence ID" value="XM_019785316.1"/>
</dbReference>
<dbReference type="CDD" id="cd14505">
    <property type="entry name" value="CDKN3-like"/>
    <property type="match status" value="1"/>
</dbReference>
<accession>A0A6P4ZI61</accession>
<dbReference type="InterPro" id="IPR022778">
    <property type="entry name" value="CDKN3"/>
</dbReference>
<gene>
    <name evidence="6" type="primary">LOC109482561</name>
</gene>
<keyword evidence="3" id="KW-0904">Protein phosphatase</keyword>
<evidence type="ECO:0000313" key="6">
    <source>
        <dbReference type="RefSeq" id="XP_019640875.1"/>
    </source>
</evidence>
<dbReference type="OrthoDB" id="19045at2759"/>
<protein>
    <recommendedName>
        <fullName evidence="1">protein-tyrosine-phosphatase</fullName>
        <ecNumber evidence="1">3.1.3.48</ecNumber>
    </recommendedName>
</protein>
<dbReference type="GO" id="GO:0004725">
    <property type="term" value="F:protein tyrosine phosphatase activity"/>
    <property type="evidence" value="ECO:0007669"/>
    <property type="project" value="UniProtKB-EC"/>
</dbReference>
<evidence type="ECO:0000259" key="4">
    <source>
        <dbReference type="Pfam" id="PF05706"/>
    </source>
</evidence>
<dbReference type="SUPFAM" id="SSF52799">
    <property type="entry name" value="(Phosphotyrosine protein) phosphatases II"/>
    <property type="match status" value="1"/>
</dbReference>
<sequence>MPVKLPIVTASDEEMSQFDSSDSEEEGQLQTDPVQVDWLSLSSVGCEESLGICALPGCRFKETWRSLDADLEDLKAQSIRDIFVLCTRGELHKYRVPRLLERYEEADFTVHHHPFPDGTVPAMAACVKLLDELKLCLSQGKKTLIHCSLFAVVPGREHRPTGCLTESTAGQGSWSCTDCQAIQLPERFP</sequence>
<dbReference type="EC" id="3.1.3.48" evidence="1"/>
<evidence type="ECO:0000256" key="1">
    <source>
        <dbReference type="ARBA" id="ARBA00013064"/>
    </source>
</evidence>
<dbReference type="Gene3D" id="3.90.190.10">
    <property type="entry name" value="Protein tyrosine phosphatase superfamily"/>
    <property type="match status" value="1"/>
</dbReference>
<feature type="domain" description="CDKN3" evidence="4">
    <location>
        <begin position="14"/>
        <end position="148"/>
    </location>
</feature>
<evidence type="ECO:0000313" key="5">
    <source>
        <dbReference type="Proteomes" id="UP000515135"/>
    </source>
</evidence>